<organism evidence="3 4">
    <name type="scientific">Allobranchiibius huperziae</name>
    <dbReference type="NCBI Taxonomy" id="1874116"/>
    <lineage>
        <taxon>Bacteria</taxon>
        <taxon>Bacillati</taxon>
        <taxon>Actinomycetota</taxon>
        <taxon>Actinomycetes</taxon>
        <taxon>Micrococcales</taxon>
        <taxon>Dermacoccaceae</taxon>
        <taxon>Allobranchiibius</taxon>
    </lineage>
</organism>
<feature type="compositionally biased region" description="Basic residues" evidence="1">
    <location>
        <begin position="113"/>
        <end position="122"/>
    </location>
</feature>
<dbReference type="EMBL" id="JACCFW010000001">
    <property type="protein sequence ID" value="NYJ75027.1"/>
    <property type="molecule type" value="Genomic_DNA"/>
</dbReference>
<evidence type="ECO:0008006" key="5">
    <source>
        <dbReference type="Google" id="ProtNLM"/>
    </source>
</evidence>
<accession>A0A853DEC8</accession>
<dbReference type="Proteomes" id="UP000571817">
    <property type="component" value="Unassembled WGS sequence"/>
</dbReference>
<comment type="caution">
    <text evidence="3">The sequence shown here is derived from an EMBL/GenBank/DDBJ whole genome shotgun (WGS) entry which is preliminary data.</text>
</comment>
<dbReference type="RefSeq" id="WP_208052270.1">
    <property type="nucleotide sequence ID" value="NZ_JACCFW010000001.1"/>
</dbReference>
<name>A0A853DEC8_9MICO</name>
<feature type="transmembrane region" description="Helical" evidence="2">
    <location>
        <begin position="50"/>
        <end position="69"/>
    </location>
</feature>
<protein>
    <recommendedName>
        <fullName evidence="5">DUF3040 domain-containing protein</fullName>
    </recommendedName>
</protein>
<evidence type="ECO:0000256" key="2">
    <source>
        <dbReference type="SAM" id="Phobius"/>
    </source>
</evidence>
<dbReference type="AlphaFoldDB" id="A0A853DEC8"/>
<sequence>MTNRREVTVPLSEREQRLLEQMEEALSADDPKFASHMVADPARARARRRLALGAVLLVVGVATLVAGILIRVVPVGALGFAVMVGAAAYAVSPTGPGGPSLGSVQPDGGVQRLNRRRRRRSAGRGNGPQGGFMQRVEQRWERRRGGSGW</sequence>
<feature type="compositionally biased region" description="Basic and acidic residues" evidence="1">
    <location>
        <begin position="136"/>
        <end position="149"/>
    </location>
</feature>
<evidence type="ECO:0000313" key="4">
    <source>
        <dbReference type="Proteomes" id="UP000571817"/>
    </source>
</evidence>
<keyword evidence="2" id="KW-0472">Membrane</keyword>
<reference evidence="3 4" key="1">
    <citation type="submission" date="2020-07" db="EMBL/GenBank/DDBJ databases">
        <title>Sequencing the genomes of 1000 actinobacteria strains.</title>
        <authorList>
            <person name="Klenk H.-P."/>
        </authorList>
    </citation>
    <scope>NUCLEOTIDE SEQUENCE [LARGE SCALE GENOMIC DNA]</scope>
    <source>
        <strain evidence="3 4">DSM 29531</strain>
    </source>
</reference>
<evidence type="ECO:0000313" key="3">
    <source>
        <dbReference type="EMBL" id="NYJ75027.1"/>
    </source>
</evidence>
<keyword evidence="4" id="KW-1185">Reference proteome</keyword>
<keyword evidence="2" id="KW-0812">Transmembrane</keyword>
<dbReference type="Pfam" id="PF11239">
    <property type="entry name" value="DUF3040"/>
    <property type="match status" value="1"/>
</dbReference>
<feature type="region of interest" description="Disordered" evidence="1">
    <location>
        <begin position="94"/>
        <end position="149"/>
    </location>
</feature>
<evidence type="ECO:0000256" key="1">
    <source>
        <dbReference type="SAM" id="MobiDB-lite"/>
    </source>
</evidence>
<dbReference type="InterPro" id="IPR021401">
    <property type="entry name" value="DUF3040"/>
</dbReference>
<proteinExistence type="predicted"/>
<gene>
    <name evidence="3" type="ORF">HNR15_001990</name>
</gene>
<keyword evidence="2" id="KW-1133">Transmembrane helix</keyword>